<dbReference type="EMBL" id="PFQF01000028">
    <property type="protein sequence ID" value="PJA20419.1"/>
    <property type="molecule type" value="Genomic_DNA"/>
</dbReference>
<organism evidence="1 2">
    <name type="scientific">Candidatus Berkelbacteria bacterium CG_4_10_14_0_2_um_filter_35_9_33_12</name>
    <dbReference type="NCBI Taxonomy" id="1974499"/>
    <lineage>
        <taxon>Bacteria</taxon>
        <taxon>Candidatus Berkelbacteria</taxon>
    </lineage>
</organism>
<evidence type="ECO:0000313" key="2">
    <source>
        <dbReference type="Proteomes" id="UP000230137"/>
    </source>
</evidence>
<sequence length="59" mass="7158">MHIDIIALNQLIDLMQILNLKLFREFENLNLDIVSDLEIRASDFRIYQMRYVIIYSKIK</sequence>
<dbReference type="Proteomes" id="UP000230137">
    <property type="component" value="Unassembled WGS sequence"/>
</dbReference>
<reference evidence="2" key="1">
    <citation type="submission" date="2017-09" db="EMBL/GenBank/DDBJ databases">
        <title>Depth-based differentiation of microbial function through sediment-hosted aquifers and enrichment of novel symbionts in the deep terrestrial subsurface.</title>
        <authorList>
            <person name="Probst A.J."/>
            <person name="Ladd B."/>
            <person name="Jarett J.K."/>
            <person name="Geller-Mcgrath D.E."/>
            <person name="Sieber C.M.K."/>
            <person name="Emerson J.B."/>
            <person name="Anantharaman K."/>
            <person name="Thomas B.C."/>
            <person name="Malmstrom R."/>
            <person name="Stieglmeier M."/>
            <person name="Klingl A."/>
            <person name="Woyke T."/>
            <person name="Ryan C.M."/>
            <person name="Banfield J.F."/>
        </authorList>
    </citation>
    <scope>NUCLEOTIDE SEQUENCE [LARGE SCALE GENOMIC DNA]</scope>
</reference>
<evidence type="ECO:0000313" key="1">
    <source>
        <dbReference type="EMBL" id="PJA20419.1"/>
    </source>
</evidence>
<protein>
    <submittedName>
        <fullName evidence="1">Uncharacterized protein</fullName>
    </submittedName>
</protein>
<accession>A0A2M7W430</accession>
<dbReference type="AlphaFoldDB" id="A0A2M7W430"/>
<name>A0A2M7W430_9BACT</name>
<comment type="caution">
    <text evidence="1">The sequence shown here is derived from an EMBL/GenBank/DDBJ whole genome shotgun (WGS) entry which is preliminary data.</text>
</comment>
<proteinExistence type="predicted"/>
<gene>
    <name evidence="1" type="ORF">COX60_01790</name>
</gene>